<proteinExistence type="predicted"/>
<organism evidence="1 2">
    <name type="scientific">Phytophthora fragariaefolia</name>
    <dbReference type="NCBI Taxonomy" id="1490495"/>
    <lineage>
        <taxon>Eukaryota</taxon>
        <taxon>Sar</taxon>
        <taxon>Stramenopiles</taxon>
        <taxon>Oomycota</taxon>
        <taxon>Peronosporomycetes</taxon>
        <taxon>Peronosporales</taxon>
        <taxon>Peronosporaceae</taxon>
        <taxon>Phytophthora</taxon>
    </lineage>
</organism>
<dbReference type="Proteomes" id="UP001165121">
    <property type="component" value="Unassembled WGS sequence"/>
</dbReference>
<dbReference type="OrthoDB" id="163171at2759"/>
<reference evidence="1" key="1">
    <citation type="submission" date="2023-04" db="EMBL/GenBank/DDBJ databases">
        <title>Phytophthora fragariaefolia NBRC 109709.</title>
        <authorList>
            <person name="Ichikawa N."/>
            <person name="Sato H."/>
            <person name="Tonouchi N."/>
        </authorList>
    </citation>
    <scope>NUCLEOTIDE SEQUENCE</scope>
    <source>
        <strain evidence="1">NBRC 109709</strain>
    </source>
</reference>
<dbReference type="AlphaFoldDB" id="A0A9W6WV89"/>
<gene>
    <name evidence="1" type="ORF">Pfra01_000145100</name>
</gene>
<dbReference type="EMBL" id="BSXT01000117">
    <property type="protein sequence ID" value="GMF18040.1"/>
    <property type="molecule type" value="Genomic_DNA"/>
</dbReference>
<evidence type="ECO:0000313" key="2">
    <source>
        <dbReference type="Proteomes" id="UP001165121"/>
    </source>
</evidence>
<evidence type="ECO:0000313" key="1">
    <source>
        <dbReference type="EMBL" id="GMF18040.1"/>
    </source>
</evidence>
<keyword evidence="2" id="KW-1185">Reference proteome</keyword>
<accession>A0A9W6WV89</accession>
<sequence length="218" mass="23765">MLALQLTDSEVRAIDRFVGPKERTKRKTGRRVLVCVVISAAGHDVPFSKTMCQACRRAQGRRVSQELVASEERAAREPPLMACPHCSLVTESSTKTALLSPVLAEMAQALVYKTVKAATLHRLAELWAADDITSGLAPESRRGPRLYGETHLGLTPFSFFSEVEKQIAAAKRGAFLPDHRTPEMALSAKDTVLSQQHGRQAPGPLDALHMNQVRSASA</sequence>
<protein>
    <submittedName>
        <fullName evidence="1">Unnamed protein product</fullName>
    </submittedName>
</protein>
<name>A0A9W6WV89_9STRA</name>
<comment type="caution">
    <text evidence="1">The sequence shown here is derived from an EMBL/GenBank/DDBJ whole genome shotgun (WGS) entry which is preliminary data.</text>
</comment>